<dbReference type="EMBL" id="CP002801">
    <property type="protein sequence ID" value="AEH08785.1"/>
    <property type="molecule type" value="Genomic_DNA"/>
</dbReference>
<dbReference type="InterPro" id="IPR029760">
    <property type="entry name" value="GPX_CS"/>
</dbReference>
<proteinExistence type="inferred from homology"/>
<dbReference type="PANTHER" id="PTHR11592">
    <property type="entry name" value="GLUTATHIONE PEROXIDASE"/>
    <property type="match status" value="1"/>
</dbReference>
<evidence type="ECO:0000256" key="2">
    <source>
        <dbReference type="ARBA" id="ARBA00022559"/>
    </source>
</evidence>
<dbReference type="CDD" id="cd00340">
    <property type="entry name" value="GSH_Peroxidase"/>
    <property type="match status" value="1"/>
</dbReference>
<dbReference type="eggNOG" id="COG0386">
    <property type="taxonomic scope" value="Bacteria"/>
</dbReference>
<dbReference type="HOGENOM" id="CLU_029507_1_2_11"/>
<sequence length="214" mass="23057">MPVRNRTGGGRLARRGTSCRPKMTCTGNPPPGDRDHRTQRNLQHPRKGRTVTDLRDLPVTTLAGEKTTFGALADGRAALVVNVASRCGLTPQYAGLEKLHEELADRGFTVIGFPSNQFGKQEPGTAEEIATFCSTTYGVTFPLSAKIEVNGEGRDPVYAELTQAADAEGRTGDIAWNFEKFVVASDGRVAARFGPRTEPHDPALRQAIEAVLPA</sequence>
<evidence type="ECO:0000256" key="4">
    <source>
        <dbReference type="RuleBase" id="RU000499"/>
    </source>
</evidence>
<dbReference type="Pfam" id="PF00255">
    <property type="entry name" value="GSHPx"/>
    <property type="match status" value="1"/>
</dbReference>
<dbReference type="InterPro" id="IPR036249">
    <property type="entry name" value="Thioredoxin-like_sf"/>
</dbReference>
<dbReference type="GO" id="GO:0034599">
    <property type="term" value="P:cellular response to oxidative stress"/>
    <property type="evidence" value="ECO:0007669"/>
    <property type="project" value="TreeGrafter"/>
</dbReference>
<evidence type="ECO:0000313" key="7">
    <source>
        <dbReference type="Proteomes" id="UP000001549"/>
    </source>
</evidence>
<reference evidence="6" key="2">
    <citation type="submission" date="2011-05" db="EMBL/GenBank/DDBJ databases">
        <title>Complete sequence of chromosome of Frankia symbiont of Datisca glomerata.</title>
        <authorList>
            <consortium name="US DOE Joint Genome Institute"/>
            <person name="Lucas S."/>
            <person name="Han J."/>
            <person name="Lapidus A."/>
            <person name="Cheng J.-F."/>
            <person name="Goodwin L."/>
            <person name="Pitluck S."/>
            <person name="Peters L."/>
            <person name="Mikhailova N."/>
            <person name="Chertkov O."/>
            <person name="Teshima H."/>
            <person name="Han C."/>
            <person name="Tapia R."/>
            <person name="Land M."/>
            <person name="Hauser L."/>
            <person name="Kyrpides N."/>
            <person name="Ivanova N."/>
            <person name="Pagani I."/>
            <person name="Berry A."/>
            <person name="Pawlowski K."/>
            <person name="Persson T."/>
            <person name="Vanden Heuvel B."/>
            <person name="Benson D."/>
            <person name="Woyke T."/>
        </authorList>
    </citation>
    <scope>NUCLEOTIDE SEQUENCE [LARGE SCALE GENOMIC DNA]</scope>
    <source>
        <strain evidence="6">Dg1</strain>
    </source>
</reference>
<feature type="compositionally biased region" description="Basic residues" evidence="5">
    <location>
        <begin position="39"/>
        <end position="49"/>
    </location>
</feature>
<dbReference type="InterPro" id="IPR000889">
    <property type="entry name" value="Glutathione_peroxidase"/>
</dbReference>
<dbReference type="PANTHER" id="PTHR11592:SF40">
    <property type="entry name" value="THIOREDOXIN_GLUTATHIONE PEROXIDASE BTUE"/>
    <property type="match status" value="1"/>
</dbReference>
<dbReference type="Proteomes" id="UP000001549">
    <property type="component" value="Chromosome"/>
</dbReference>
<keyword evidence="3 4" id="KW-0560">Oxidoreductase</keyword>
<name>F8B149_9ACTN</name>
<dbReference type="SUPFAM" id="SSF52833">
    <property type="entry name" value="Thioredoxin-like"/>
    <property type="match status" value="1"/>
</dbReference>
<dbReference type="PROSITE" id="PS51355">
    <property type="entry name" value="GLUTATHIONE_PEROXID_3"/>
    <property type="match status" value="1"/>
</dbReference>
<dbReference type="PROSITE" id="PS00763">
    <property type="entry name" value="GLUTATHIONE_PEROXID_2"/>
    <property type="match status" value="1"/>
</dbReference>
<gene>
    <name evidence="6" type="ordered locus">FsymDg_1301</name>
</gene>
<dbReference type="Gene3D" id="3.40.30.10">
    <property type="entry name" value="Glutaredoxin"/>
    <property type="match status" value="1"/>
</dbReference>
<evidence type="ECO:0000313" key="6">
    <source>
        <dbReference type="EMBL" id="AEH08785.1"/>
    </source>
</evidence>
<protein>
    <recommendedName>
        <fullName evidence="4">Glutathione peroxidase</fullName>
    </recommendedName>
</protein>
<feature type="region of interest" description="Disordered" evidence="5">
    <location>
        <begin position="1"/>
        <end position="51"/>
    </location>
</feature>
<organism evidence="6 7">
    <name type="scientific">Candidatus Protofrankia datiscae</name>
    <dbReference type="NCBI Taxonomy" id="2716812"/>
    <lineage>
        <taxon>Bacteria</taxon>
        <taxon>Bacillati</taxon>
        <taxon>Actinomycetota</taxon>
        <taxon>Actinomycetes</taxon>
        <taxon>Frankiales</taxon>
        <taxon>Frankiaceae</taxon>
        <taxon>Protofrankia</taxon>
    </lineage>
</organism>
<evidence type="ECO:0000256" key="5">
    <source>
        <dbReference type="SAM" id="MobiDB-lite"/>
    </source>
</evidence>
<evidence type="ECO:0000256" key="3">
    <source>
        <dbReference type="ARBA" id="ARBA00023002"/>
    </source>
</evidence>
<reference evidence="6" key="1">
    <citation type="journal article" date="2011" name="J. Bacteriol.">
        <title>Genome sequence of 'Candidatus Frankia datiscae' Dg1, the uncultured microsymbiont from nitrogen-fixing root nodules of the dicot Datisca glomerata.</title>
        <authorList>
            <person name="Persson T."/>
            <person name="Benson D.R."/>
            <person name="Normand P."/>
            <person name="Vanden Heuvel B."/>
            <person name="Pujic P."/>
            <person name="Chertkov O."/>
            <person name="Teshima H."/>
            <person name="Bruce D.C."/>
            <person name="Detter C."/>
            <person name="Tapia R."/>
            <person name="Han S."/>
            <person name="Han J."/>
            <person name="Woyke T."/>
            <person name="Pitluck S."/>
            <person name="Pennacchio L."/>
            <person name="Nolan M."/>
            <person name="Ivanova N."/>
            <person name="Pati A."/>
            <person name="Land M.L."/>
            <person name="Pawlowski K."/>
            <person name="Berry A.M."/>
        </authorList>
    </citation>
    <scope>NUCLEOTIDE SEQUENCE</scope>
    <source>
        <strain evidence="6">Dg1</strain>
    </source>
</reference>
<dbReference type="AlphaFoldDB" id="F8B149"/>
<dbReference type="FunFam" id="3.40.30.10:FF:000010">
    <property type="entry name" value="Glutathione peroxidase"/>
    <property type="match status" value="1"/>
</dbReference>
<dbReference type="STRING" id="656024.FsymDg_1301"/>
<accession>F8B149</accession>
<dbReference type="GO" id="GO:0004601">
    <property type="term" value="F:peroxidase activity"/>
    <property type="evidence" value="ECO:0007669"/>
    <property type="project" value="UniProtKB-KW"/>
</dbReference>
<keyword evidence="2 4" id="KW-0575">Peroxidase</keyword>
<keyword evidence="7" id="KW-1185">Reference proteome</keyword>
<comment type="similarity">
    <text evidence="1 4">Belongs to the glutathione peroxidase family.</text>
</comment>
<dbReference type="KEGG" id="fsy:FsymDg_1301"/>
<evidence type="ECO:0000256" key="1">
    <source>
        <dbReference type="ARBA" id="ARBA00006926"/>
    </source>
</evidence>
<dbReference type="PRINTS" id="PR01011">
    <property type="entry name" value="GLUTPROXDASE"/>
</dbReference>